<evidence type="ECO:0000313" key="3">
    <source>
        <dbReference type="EnsemblPlants" id="KQJ81886"/>
    </source>
</evidence>
<dbReference type="EnsemblPlants" id="KQJ81886">
    <property type="protein sequence ID" value="KQJ81886"/>
    <property type="gene ID" value="BRADI_5g03646v3"/>
</dbReference>
<proteinExistence type="predicted"/>
<sequence length="86" mass="9680">MRGPWPCPPPPATSHRSAAILLLPLAMLSSSFVIPQFCKNPRFSSVYFAKKIMTNLRLSCSLPLSSRLFKFCKNPRFPLCILPKKS</sequence>
<evidence type="ECO:0000313" key="4">
    <source>
        <dbReference type="Proteomes" id="UP000008810"/>
    </source>
</evidence>
<dbReference type="Proteomes" id="UP000008810">
    <property type="component" value="Chromosome 5"/>
</dbReference>
<name>A0A0Q3E2M8_BRADI</name>
<keyword evidence="4" id="KW-1185">Reference proteome</keyword>
<feature type="chain" id="PRO_5035999479" description="Secreted protein" evidence="1">
    <location>
        <begin position="32"/>
        <end position="86"/>
    </location>
</feature>
<evidence type="ECO:0000256" key="1">
    <source>
        <dbReference type="SAM" id="SignalP"/>
    </source>
</evidence>
<reference evidence="2 3" key="1">
    <citation type="journal article" date="2010" name="Nature">
        <title>Genome sequencing and analysis of the model grass Brachypodium distachyon.</title>
        <authorList>
            <consortium name="International Brachypodium Initiative"/>
        </authorList>
    </citation>
    <scope>NUCLEOTIDE SEQUENCE [LARGE SCALE GENOMIC DNA]</scope>
    <source>
        <strain evidence="2 3">Bd21</strain>
    </source>
</reference>
<dbReference type="AlphaFoldDB" id="A0A0Q3E2M8"/>
<reference evidence="3" key="3">
    <citation type="submission" date="2018-08" db="UniProtKB">
        <authorList>
            <consortium name="EnsemblPlants"/>
        </authorList>
    </citation>
    <scope>IDENTIFICATION</scope>
    <source>
        <strain evidence="3">cv. Bd21</strain>
    </source>
</reference>
<accession>A0A0Q3E2M8</accession>
<dbReference type="InParanoid" id="A0A0Q3E2M8"/>
<reference evidence="2" key="2">
    <citation type="submission" date="2017-06" db="EMBL/GenBank/DDBJ databases">
        <title>WGS assembly of Brachypodium distachyon.</title>
        <authorList>
            <consortium name="The International Brachypodium Initiative"/>
            <person name="Lucas S."/>
            <person name="Harmon-Smith M."/>
            <person name="Lail K."/>
            <person name="Tice H."/>
            <person name="Grimwood J."/>
            <person name="Bruce D."/>
            <person name="Barry K."/>
            <person name="Shu S."/>
            <person name="Lindquist E."/>
            <person name="Wang M."/>
            <person name="Pitluck S."/>
            <person name="Vogel J.P."/>
            <person name="Garvin D.F."/>
            <person name="Mockler T.C."/>
            <person name="Schmutz J."/>
            <person name="Rokhsar D."/>
            <person name="Bevan M.W."/>
        </authorList>
    </citation>
    <scope>NUCLEOTIDE SEQUENCE</scope>
    <source>
        <strain evidence="2">Bd21</strain>
    </source>
</reference>
<organism evidence="2">
    <name type="scientific">Brachypodium distachyon</name>
    <name type="common">Purple false brome</name>
    <name type="synonym">Trachynia distachya</name>
    <dbReference type="NCBI Taxonomy" id="15368"/>
    <lineage>
        <taxon>Eukaryota</taxon>
        <taxon>Viridiplantae</taxon>
        <taxon>Streptophyta</taxon>
        <taxon>Embryophyta</taxon>
        <taxon>Tracheophyta</taxon>
        <taxon>Spermatophyta</taxon>
        <taxon>Magnoliopsida</taxon>
        <taxon>Liliopsida</taxon>
        <taxon>Poales</taxon>
        <taxon>Poaceae</taxon>
        <taxon>BOP clade</taxon>
        <taxon>Pooideae</taxon>
        <taxon>Stipodae</taxon>
        <taxon>Brachypodieae</taxon>
        <taxon>Brachypodium</taxon>
    </lineage>
</organism>
<evidence type="ECO:0000313" key="2">
    <source>
        <dbReference type="EMBL" id="KQJ81886.1"/>
    </source>
</evidence>
<evidence type="ECO:0008006" key="5">
    <source>
        <dbReference type="Google" id="ProtNLM"/>
    </source>
</evidence>
<dbReference type="EMBL" id="CM000884">
    <property type="protein sequence ID" value="KQJ81886.1"/>
    <property type="molecule type" value="Genomic_DNA"/>
</dbReference>
<keyword evidence="1" id="KW-0732">Signal</keyword>
<dbReference type="Gramene" id="KQJ81886">
    <property type="protein sequence ID" value="KQJ81886"/>
    <property type="gene ID" value="BRADI_5g03646v3"/>
</dbReference>
<protein>
    <recommendedName>
        <fullName evidence="5">Secreted protein</fullName>
    </recommendedName>
</protein>
<gene>
    <name evidence="2" type="ORF">BRADI_5g03646v3</name>
</gene>
<feature type="signal peptide" evidence="1">
    <location>
        <begin position="1"/>
        <end position="31"/>
    </location>
</feature>